<dbReference type="STRING" id="1325734.A0A428NIK1"/>
<keyword evidence="1" id="KW-0812">Transmembrane</keyword>
<evidence type="ECO:0000313" key="2">
    <source>
        <dbReference type="EMBL" id="RSL40610.1"/>
    </source>
</evidence>
<keyword evidence="1" id="KW-0472">Membrane</keyword>
<accession>A0A428NIK1</accession>
<feature type="transmembrane region" description="Helical" evidence="1">
    <location>
        <begin position="85"/>
        <end position="106"/>
    </location>
</feature>
<name>A0A428NIK1_9HYPO</name>
<organism evidence="2 3">
    <name type="scientific">Fusarium duplospermum</name>
    <dbReference type="NCBI Taxonomy" id="1325734"/>
    <lineage>
        <taxon>Eukaryota</taxon>
        <taxon>Fungi</taxon>
        <taxon>Dikarya</taxon>
        <taxon>Ascomycota</taxon>
        <taxon>Pezizomycotina</taxon>
        <taxon>Sordariomycetes</taxon>
        <taxon>Hypocreomycetidae</taxon>
        <taxon>Hypocreales</taxon>
        <taxon>Nectriaceae</taxon>
        <taxon>Fusarium</taxon>
        <taxon>Fusarium solani species complex</taxon>
    </lineage>
</organism>
<keyword evidence="3" id="KW-1185">Reference proteome</keyword>
<gene>
    <name evidence="2" type="ORF">CEP54_016068</name>
</gene>
<dbReference type="Proteomes" id="UP000288168">
    <property type="component" value="Unassembled WGS sequence"/>
</dbReference>
<evidence type="ECO:0000313" key="3">
    <source>
        <dbReference type="Proteomes" id="UP000288168"/>
    </source>
</evidence>
<reference evidence="2 3" key="1">
    <citation type="submission" date="2017-06" db="EMBL/GenBank/DDBJ databases">
        <title>Comparative genomic analysis of Ambrosia Fusariam Clade fungi.</title>
        <authorList>
            <person name="Stajich J.E."/>
            <person name="Carrillo J."/>
            <person name="Kijimoto T."/>
            <person name="Eskalen A."/>
            <person name="O'Donnell K."/>
            <person name="Kasson M."/>
        </authorList>
    </citation>
    <scope>NUCLEOTIDE SEQUENCE [LARGE SCALE GENOMIC DNA]</scope>
    <source>
        <strain evidence="2 3">NRRL62584</strain>
    </source>
</reference>
<protein>
    <submittedName>
        <fullName evidence="2">Uncharacterized protein</fullName>
    </submittedName>
</protein>
<dbReference type="EMBL" id="NKCI01000483">
    <property type="protein sequence ID" value="RSL40610.1"/>
    <property type="molecule type" value="Genomic_DNA"/>
</dbReference>
<proteinExistence type="predicted"/>
<sequence length="232" mass="24999">MGSLNLGFATINRTNTSPGPLFHVNNTSDAAAPCKSRRILIGYSGIAHALIPIVRSPSKKNIRKQTHLYAHKFTVSSINTSINRIIAYCVLAAVANWLFLAGFVVFPGTFATISQATTLGDSQTGRVVQHAVQNTPLLVVGSLCCFTGGVGMGWVGWSQRHNYVWLSDRIFLSVSPNISGSLSNSPSLLNSVVTLFMSLINVYTAQEGGWSVTRFLPALTSIQSWPCTGYCT</sequence>
<feature type="transmembrane region" description="Helical" evidence="1">
    <location>
        <begin position="137"/>
        <end position="157"/>
    </location>
</feature>
<dbReference type="OrthoDB" id="3254104at2759"/>
<evidence type="ECO:0000256" key="1">
    <source>
        <dbReference type="SAM" id="Phobius"/>
    </source>
</evidence>
<dbReference type="AlphaFoldDB" id="A0A428NIK1"/>
<keyword evidence="1" id="KW-1133">Transmembrane helix</keyword>
<comment type="caution">
    <text evidence="2">The sequence shown here is derived from an EMBL/GenBank/DDBJ whole genome shotgun (WGS) entry which is preliminary data.</text>
</comment>